<evidence type="ECO:0000256" key="1">
    <source>
        <dbReference type="SAM" id="MobiDB-lite"/>
    </source>
</evidence>
<feature type="region of interest" description="Disordered" evidence="1">
    <location>
        <begin position="158"/>
        <end position="199"/>
    </location>
</feature>
<protein>
    <submittedName>
        <fullName evidence="2">Uncharacterized protein</fullName>
    </submittedName>
</protein>
<reference evidence="2 3" key="1">
    <citation type="journal article" date="2023" name="Plants (Basel)">
        <title>Bridging the Gap: Combining Genomics and Transcriptomics Approaches to Understand Stylosanthes scabra, an Orphan Legume from the Brazilian Caatinga.</title>
        <authorList>
            <person name="Ferreira-Neto J.R.C."/>
            <person name="da Silva M.D."/>
            <person name="Binneck E."/>
            <person name="de Melo N.F."/>
            <person name="da Silva R.H."/>
            <person name="de Melo A.L.T.M."/>
            <person name="Pandolfi V."/>
            <person name="Bustamante F.O."/>
            <person name="Brasileiro-Vidal A.C."/>
            <person name="Benko-Iseppon A.M."/>
        </authorList>
    </citation>
    <scope>NUCLEOTIDE SEQUENCE [LARGE SCALE GENOMIC DNA]</scope>
    <source>
        <tissue evidence="2">Leaves</tissue>
    </source>
</reference>
<dbReference type="InterPro" id="IPR008004">
    <property type="entry name" value="OCTOPUS-like"/>
</dbReference>
<dbReference type="Pfam" id="PF05340">
    <property type="entry name" value="DUF740"/>
    <property type="match status" value="1"/>
</dbReference>
<feature type="compositionally biased region" description="Basic and acidic residues" evidence="1">
    <location>
        <begin position="186"/>
        <end position="199"/>
    </location>
</feature>
<sequence length="199" mass="22430">MKQQYQISCHRNPTKPITDFCPSCLRDRLVFINPPPMIHPPLLKDIASPDRWSSIAPNYAPKVVLYILHPPQRRSTSSPAFQLPGSDLFVIGDGDDKKRPNLNLDAHLQFKVTVEESENGGNEVVRVCDDDFVSDENEEERKMMKEFIDLELGKRKSKENTATVTDNDGEGCGGGNEPYRFGGSDVMRDYKETKSEVGE</sequence>
<dbReference type="PANTHER" id="PTHR31659">
    <property type="entry name" value="PROTEIN: UPF0503-LIKE PROTEIN, PUTATIVE (DUF740)-RELATED"/>
    <property type="match status" value="1"/>
</dbReference>
<proteinExistence type="predicted"/>
<gene>
    <name evidence="2" type="ORF">PIB30_076184</name>
</gene>
<keyword evidence="3" id="KW-1185">Reference proteome</keyword>
<accession>A0ABU6WNG0</accession>
<comment type="caution">
    <text evidence="2">The sequence shown here is derived from an EMBL/GenBank/DDBJ whole genome shotgun (WGS) entry which is preliminary data.</text>
</comment>
<name>A0ABU6WNG0_9FABA</name>
<dbReference type="EMBL" id="JASCZI010182234">
    <property type="protein sequence ID" value="MED6187414.1"/>
    <property type="molecule type" value="Genomic_DNA"/>
</dbReference>
<organism evidence="2 3">
    <name type="scientific">Stylosanthes scabra</name>
    <dbReference type="NCBI Taxonomy" id="79078"/>
    <lineage>
        <taxon>Eukaryota</taxon>
        <taxon>Viridiplantae</taxon>
        <taxon>Streptophyta</taxon>
        <taxon>Embryophyta</taxon>
        <taxon>Tracheophyta</taxon>
        <taxon>Spermatophyta</taxon>
        <taxon>Magnoliopsida</taxon>
        <taxon>eudicotyledons</taxon>
        <taxon>Gunneridae</taxon>
        <taxon>Pentapetalae</taxon>
        <taxon>rosids</taxon>
        <taxon>fabids</taxon>
        <taxon>Fabales</taxon>
        <taxon>Fabaceae</taxon>
        <taxon>Papilionoideae</taxon>
        <taxon>50 kb inversion clade</taxon>
        <taxon>dalbergioids sensu lato</taxon>
        <taxon>Dalbergieae</taxon>
        <taxon>Pterocarpus clade</taxon>
        <taxon>Stylosanthes</taxon>
    </lineage>
</organism>
<evidence type="ECO:0000313" key="2">
    <source>
        <dbReference type="EMBL" id="MED6187414.1"/>
    </source>
</evidence>
<dbReference type="Proteomes" id="UP001341840">
    <property type="component" value="Unassembled WGS sequence"/>
</dbReference>
<evidence type="ECO:0000313" key="3">
    <source>
        <dbReference type="Proteomes" id="UP001341840"/>
    </source>
</evidence>
<dbReference type="PANTHER" id="PTHR31659:SF0">
    <property type="entry name" value="EMB|CAB61945.1"/>
    <property type="match status" value="1"/>
</dbReference>